<feature type="signal peptide" evidence="1">
    <location>
        <begin position="1"/>
        <end position="35"/>
    </location>
</feature>
<evidence type="ECO:0000259" key="2">
    <source>
        <dbReference type="PROSITE" id="PS51677"/>
    </source>
</evidence>
<organism evidence="3 4">
    <name type="scientific">Sulfobacillus thermotolerans</name>
    <dbReference type="NCBI Taxonomy" id="338644"/>
    <lineage>
        <taxon>Bacteria</taxon>
        <taxon>Bacillati</taxon>
        <taxon>Bacillota</taxon>
        <taxon>Clostridia</taxon>
        <taxon>Eubacteriales</taxon>
        <taxon>Clostridiales Family XVII. Incertae Sedis</taxon>
        <taxon>Sulfobacillus</taxon>
    </lineage>
</organism>
<evidence type="ECO:0000313" key="4">
    <source>
        <dbReference type="Proteomes" id="UP000325292"/>
    </source>
</evidence>
<name>A0ABM6RQP2_9FIRM</name>
<sequence length="248" mass="26651">MWIKVISLRSPATKVVALFLLFLASVAIFHSPATAPVPTTENLEPGPVYRVVTTQRAMALTINVVWGTQYVPQLLQALTAAHVKATFMVGGVWAKKNPTVLEQIVKDGMQVGNHGWAHGHPATMSVSENVADIQKTNEIVHQLVGVTPAVYAPPYGELGGAVLKATSLLHMPLVMWTIDTIDWRPSSSVPYMVNKVLAKARPGAIVLMHPTDRTVKALPLIIEGLKSQGYNLVTVSALLKMGTPVGDG</sequence>
<evidence type="ECO:0000313" key="3">
    <source>
        <dbReference type="EMBL" id="AUW93713.1"/>
    </source>
</evidence>
<reference evidence="3 4" key="1">
    <citation type="journal article" date="2019" name="Sci. Rep.">
        <title>Sulfobacillus thermotolerans: new insights into resistance and metabolic capacities of acidophilic chemolithotrophs.</title>
        <authorList>
            <person name="Panyushkina A.E."/>
            <person name="Babenko V.V."/>
            <person name="Nikitina A.S."/>
            <person name="Selezneva O.V."/>
            <person name="Tsaplina I.A."/>
            <person name="Letarova M.A."/>
            <person name="Kostryukova E.S."/>
            <person name="Letarov A.V."/>
        </authorList>
    </citation>
    <scope>NUCLEOTIDE SEQUENCE [LARGE SCALE GENOMIC DNA]</scope>
    <source>
        <strain evidence="3 4">Kr1</strain>
    </source>
</reference>
<dbReference type="Gene3D" id="3.20.20.370">
    <property type="entry name" value="Glycoside hydrolase/deacetylase"/>
    <property type="match status" value="1"/>
</dbReference>
<proteinExistence type="predicted"/>
<dbReference type="InterPro" id="IPR011330">
    <property type="entry name" value="Glyco_hydro/deAcase_b/a-brl"/>
</dbReference>
<feature type="domain" description="NodB homology" evidence="2">
    <location>
        <begin position="56"/>
        <end position="233"/>
    </location>
</feature>
<accession>A0ABM6RQP2</accession>
<dbReference type="Proteomes" id="UP000325292">
    <property type="component" value="Chromosome"/>
</dbReference>
<dbReference type="InterPro" id="IPR002509">
    <property type="entry name" value="NODB_dom"/>
</dbReference>
<dbReference type="PROSITE" id="PS51677">
    <property type="entry name" value="NODB"/>
    <property type="match status" value="1"/>
</dbReference>
<dbReference type="InterPro" id="IPR050248">
    <property type="entry name" value="Polysacc_deacetylase_ArnD"/>
</dbReference>
<dbReference type="EMBL" id="CP019454">
    <property type="protein sequence ID" value="AUW93713.1"/>
    <property type="molecule type" value="Genomic_DNA"/>
</dbReference>
<feature type="chain" id="PRO_5045035543" evidence="1">
    <location>
        <begin position="36"/>
        <end position="248"/>
    </location>
</feature>
<evidence type="ECO:0000256" key="1">
    <source>
        <dbReference type="SAM" id="SignalP"/>
    </source>
</evidence>
<gene>
    <name evidence="3" type="ORF">BXT84_06950</name>
</gene>
<keyword evidence="4" id="KW-1185">Reference proteome</keyword>
<dbReference type="PANTHER" id="PTHR10587">
    <property type="entry name" value="GLYCOSYL TRANSFERASE-RELATED"/>
    <property type="match status" value="1"/>
</dbReference>
<dbReference type="Pfam" id="PF01522">
    <property type="entry name" value="Polysacc_deac_1"/>
    <property type="match status" value="1"/>
</dbReference>
<keyword evidence="1" id="KW-0732">Signal</keyword>
<protein>
    <submittedName>
        <fullName evidence="3">Polysaccharide deacetylase</fullName>
    </submittedName>
</protein>
<dbReference type="SUPFAM" id="SSF88713">
    <property type="entry name" value="Glycoside hydrolase/deacetylase"/>
    <property type="match status" value="1"/>
</dbReference>
<dbReference type="PANTHER" id="PTHR10587:SF80">
    <property type="entry name" value="CHITOOLIGOSACCHARIDE DEACETYLASE"/>
    <property type="match status" value="1"/>
</dbReference>